<sequence length="474" mass="52528">MVAASSAYPAFFPPLSLDHTDVGAPEGSFQQGNYFTDAGIFDNLGLYGLKEGASGQLSNIYVSDAGRSFVPQQVAEFGILRTALRAVDIFMFRIRLFDLAASAATPSTKVISISDQTNVSGASPIAIQAQLQNVRTDLDKFSELEIRELIRHGYYLTAKVLASEKGLPAPPLIPGWDIPADAPIAAQREFARKLQRSSVRKWRLFSVRDWVSGMQLLVLAALLGAALALSGPIAAQLDRIRGGLQAASLRDKPPEWTEPPHISVEVVDKLTQPTNEGFDITSDSRVWDLRQLKRSGNSPNIVGPLLLTRLSTLARRDASATQYKYLYRTAASQFVAWSPGQVDGVRLLRSTPPADGGLNVLTSYELQLDVTQHPLNEKFVLKAQARTVDAPWDRNNTWLGMRITDDTASASMRIIFPKDLPYKRPVFLSYPNDSALPAPSTDGIVLNQTAEKELIWRVEHPKRNWTYRIQWDWE</sequence>
<protein>
    <submittedName>
        <fullName evidence="1">Uncharacterized protein</fullName>
    </submittedName>
</protein>
<keyword evidence="2" id="KW-1185">Reference proteome</keyword>
<dbReference type="Proteomes" id="UP000057737">
    <property type="component" value="Unassembled WGS sequence"/>
</dbReference>
<accession>A0A109K4L4</accession>
<gene>
    <name evidence="1" type="ORF">AS156_29360</name>
</gene>
<reference evidence="1 2" key="1">
    <citation type="submission" date="2015-11" db="EMBL/GenBank/DDBJ databases">
        <title>Draft Genome Sequence of the Strain BR 10303 (Bradyrhizobium sp.) isolated from nodules of Centrolobium paraense.</title>
        <authorList>
            <person name="Zelli J.E."/>
            <person name="Simoes-Araujo J.L."/>
            <person name="Barauna A.C."/>
            <person name="Silva K."/>
        </authorList>
    </citation>
    <scope>NUCLEOTIDE SEQUENCE [LARGE SCALE GENOMIC DNA]</scope>
    <source>
        <strain evidence="1 2">BR 10303</strain>
    </source>
</reference>
<evidence type="ECO:0000313" key="2">
    <source>
        <dbReference type="Proteomes" id="UP000057737"/>
    </source>
</evidence>
<comment type="caution">
    <text evidence="1">The sequence shown here is derived from an EMBL/GenBank/DDBJ whole genome shotgun (WGS) entry which is preliminary data.</text>
</comment>
<dbReference type="EMBL" id="LNCU01000019">
    <property type="protein sequence ID" value="KWV60488.1"/>
    <property type="molecule type" value="Genomic_DNA"/>
</dbReference>
<name>A0A109K4L4_9BRAD</name>
<evidence type="ECO:0000313" key="1">
    <source>
        <dbReference type="EMBL" id="KWV60488.1"/>
    </source>
</evidence>
<organism evidence="1 2">
    <name type="scientific">Bradyrhizobium macuxiense</name>
    <dbReference type="NCBI Taxonomy" id="1755647"/>
    <lineage>
        <taxon>Bacteria</taxon>
        <taxon>Pseudomonadati</taxon>
        <taxon>Pseudomonadota</taxon>
        <taxon>Alphaproteobacteria</taxon>
        <taxon>Hyphomicrobiales</taxon>
        <taxon>Nitrobacteraceae</taxon>
        <taxon>Bradyrhizobium</taxon>
    </lineage>
</organism>
<proteinExistence type="predicted"/>
<dbReference type="AlphaFoldDB" id="A0A109K4L4"/>